<dbReference type="InParanoid" id="A0A1C7NRU4"/>
<keyword evidence="2" id="KW-1185">Reference proteome</keyword>
<protein>
    <submittedName>
        <fullName evidence="1">Uncharacterized protein</fullName>
    </submittedName>
</protein>
<dbReference type="Proteomes" id="UP000093000">
    <property type="component" value="Unassembled WGS sequence"/>
</dbReference>
<comment type="caution">
    <text evidence="1">The sequence shown here is derived from an EMBL/GenBank/DDBJ whole genome shotgun (WGS) entry which is preliminary data.</text>
</comment>
<gene>
    <name evidence="1" type="ORF">A0J61_00123</name>
</gene>
<dbReference type="AlphaFoldDB" id="A0A1C7NRU4"/>
<proteinExistence type="predicted"/>
<name>A0A1C7NRU4_9FUNG</name>
<evidence type="ECO:0000313" key="1">
    <source>
        <dbReference type="EMBL" id="OBZ91837.1"/>
    </source>
</evidence>
<sequence length="83" mass="9622">MTQRGPLPELKQELQFVLFLVVSEVFNRVKFRQLAIWQEVFCSIARRVILKIGLHNEDRPQNLQRLHKASSGLCSAEPQKTCC</sequence>
<accession>A0A1C7NRU4</accession>
<reference evidence="1 2" key="1">
    <citation type="submission" date="2016-03" db="EMBL/GenBank/DDBJ databases">
        <title>Choanephora cucurbitarum.</title>
        <authorList>
            <person name="Min B."/>
            <person name="Park H."/>
            <person name="Park J.-H."/>
            <person name="Shin H.-D."/>
            <person name="Choi I.-G."/>
        </authorList>
    </citation>
    <scope>NUCLEOTIDE SEQUENCE [LARGE SCALE GENOMIC DNA]</scope>
    <source>
        <strain evidence="1 2">KUS-F28377</strain>
    </source>
</reference>
<evidence type="ECO:0000313" key="2">
    <source>
        <dbReference type="Proteomes" id="UP000093000"/>
    </source>
</evidence>
<organism evidence="1 2">
    <name type="scientific">Choanephora cucurbitarum</name>
    <dbReference type="NCBI Taxonomy" id="101091"/>
    <lineage>
        <taxon>Eukaryota</taxon>
        <taxon>Fungi</taxon>
        <taxon>Fungi incertae sedis</taxon>
        <taxon>Mucoromycota</taxon>
        <taxon>Mucoromycotina</taxon>
        <taxon>Mucoromycetes</taxon>
        <taxon>Mucorales</taxon>
        <taxon>Mucorineae</taxon>
        <taxon>Choanephoraceae</taxon>
        <taxon>Choanephoroideae</taxon>
        <taxon>Choanephora</taxon>
    </lineage>
</organism>
<dbReference type="EMBL" id="LUGH01000002">
    <property type="protein sequence ID" value="OBZ91837.1"/>
    <property type="molecule type" value="Genomic_DNA"/>
</dbReference>